<evidence type="ECO:0000313" key="4">
    <source>
        <dbReference type="Proteomes" id="UP000599074"/>
    </source>
</evidence>
<keyword evidence="4" id="KW-1185">Reference proteome</keyword>
<dbReference type="EMBL" id="BOON01000002">
    <property type="protein sequence ID" value="GII20660.1"/>
    <property type="molecule type" value="Genomic_DNA"/>
</dbReference>
<dbReference type="Proteomes" id="UP000599074">
    <property type="component" value="Unassembled WGS sequence"/>
</dbReference>
<dbReference type="AlphaFoldDB" id="A0A8J3WXW1"/>
<feature type="domain" description="Isochorismatase-like" evidence="2">
    <location>
        <begin position="9"/>
        <end position="176"/>
    </location>
</feature>
<dbReference type="InterPro" id="IPR036380">
    <property type="entry name" value="Isochorismatase-like_sf"/>
</dbReference>
<keyword evidence="1 3" id="KW-0378">Hydrolase</keyword>
<accession>A0A8J3WXW1</accession>
<dbReference type="InterPro" id="IPR050272">
    <property type="entry name" value="Isochorismatase-like_hydrls"/>
</dbReference>
<gene>
    <name evidence="3" type="ORF">Pme01_02570</name>
</gene>
<dbReference type="PANTHER" id="PTHR43540">
    <property type="entry name" value="PEROXYUREIDOACRYLATE/UREIDOACRYLATE AMIDOHYDROLASE-RELATED"/>
    <property type="match status" value="1"/>
</dbReference>
<protein>
    <submittedName>
        <fullName evidence="3">Hydrolase</fullName>
    </submittedName>
</protein>
<dbReference type="GO" id="GO:0016787">
    <property type="term" value="F:hydrolase activity"/>
    <property type="evidence" value="ECO:0007669"/>
    <property type="project" value="UniProtKB-KW"/>
</dbReference>
<reference evidence="3" key="1">
    <citation type="submission" date="2021-01" db="EMBL/GenBank/DDBJ databases">
        <title>Whole genome shotgun sequence of Planosporangium mesophilum NBRC 109066.</title>
        <authorList>
            <person name="Komaki H."/>
            <person name="Tamura T."/>
        </authorList>
    </citation>
    <scope>NUCLEOTIDE SEQUENCE</scope>
    <source>
        <strain evidence="3">NBRC 109066</strain>
    </source>
</reference>
<dbReference type="RefSeq" id="WP_168113068.1">
    <property type="nucleotide sequence ID" value="NZ_BOON01000002.1"/>
</dbReference>
<dbReference type="CDD" id="cd01014">
    <property type="entry name" value="nicotinamidase_related"/>
    <property type="match status" value="1"/>
</dbReference>
<evidence type="ECO:0000256" key="1">
    <source>
        <dbReference type="ARBA" id="ARBA00022801"/>
    </source>
</evidence>
<dbReference type="Pfam" id="PF00857">
    <property type="entry name" value="Isochorismatase"/>
    <property type="match status" value="1"/>
</dbReference>
<dbReference type="Gene3D" id="3.40.50.850">
    <property type="entry name" value="Isochorismatase-like"/>
    <property type="match status" value="1"/>
</dbReference>
<comment type="caution">
    <text evidence="3">The sequence shown here is derived from an EMBL/GenBank/DDBJ whole genome shotgun (WGS) entry which is preliminary data.</text>
</comment>
<evidence type="ECO:0000259" key="2">
    <source>
        <dbReference type="Pfam" id="PF00857"/>
    </source>
</evidence>
<dbReference type="InterPro" id="IPR000868">
    <property type="entry name" value="Isochorismatase-like_dom"/>
</dbReference>
<dbReference type="SUPFAM" id="SSF52499">
    <property type="entry name" value="Isochorismatase-like hydrolases"/>
    <property type="match status" value="1"/>
</dbReference>
<proteinExistence type="predicted"/>
<dbReference type="PANTHER" id="PTHR43540:SF1">
    <property type="entry name" value="ISOCHORISMATASE HYDROLASE"/>
    <property type="match status" value="1"/>
</dbReference>
<sequence>MTSHIEPNAALVVIDVQTGFDDPYWGRRGNPAAEENIGRLISAWTATGRPIVRVRHESRSPGSPLAPGAPGQAFKPVVADLVPALDVVKSVHSSFHGSPDLHAWLTGAGVRQVVICGIQTNRCCETTARLAGDLGYDMLYALDATYTFDEGGLTAEQIMAVTAVNLDGHFGRVLTTDDLLSRSGELEPAL</sequence>
<name>A0A8J3WXW1_9ACTN</name>
<organism evidence="3 4">
    <name type="scientific">Planosporangium mesophilum</name>
    <dbReference type="NCBI Taxonomy" id="689768"/>
    <lineage>
        <taxon>Bacteria</taxon>
        <taxon>Bacillati</taxon>
        <taxon>Actinomycetota</taxon>
        <taxon>Actinomycetes</taxon>
        <taxon>Micromonosporales</taxon>
        <taxon>Micromonosporaceae</taxon>
        <taxon>Planosporangium</taxon>
    </lineage>
</organism>
<evidence type="ECO:0000313" key="3">
    <source>
        <dbReference type="EMBL" id="GII20660.1"/>
    </source>
</evidence>